<dbReference type="Proteomes" id="UP001162060">
    <property type="component" value="Unassembled WGS sequence"/>
</dbReference>
<dbReference type="EMBL" id="CAKLBY020000217">
    <property type="protein sequence ID" value="CAK7934823.1"/>
    <property type="molecule type" value="Genomic_DNA"/>
</dbReference>
<evidence type="ECO:0000313" key="2">
    <source>
        <dbReference type="Proteomes" id="UP001162060"/>
    </source>
</evidence>
<name>A0AAV1UM89_9STRA</name>
<gene>
    <name evidence="1" type="ORF">PM001_LOCUS19973</name>
</gene>
<sequence length="91" mass="10287">MRLRAPTRLHLYVLKPTRASKALVATCKRQVLRLNLKQLPPLLFSFAHRALSRWHSETGLSARPTPSPTKICEKQETVAATLLKSRGRNDS</sequence>
<evidence type="ECO:0008006" key="3">
    <source>
        <dbReference type="Google" id="ProtNLM"/>
    </source>
</evidence>
<protein>
    <recommendedName>
        <fullName evidence="3">Secreted protein</fullName>
    </recommendedName>
</protein>
<dbReference type="AlphaFoldDB" id="A0AAV1UM89"/>
<proteinExistence type="predicted"/>
<accession>A0AAV1UM89</accession>
<reference evidence="1" key="1">
    <citation type="submission" date="2024-01" db="EMBL/GenBank/DDBJ databases">
        <authorList>
            <person name="Webb A."/>
        </authorList>
    </citation>
    <scope>NUCLEOTIDE SEQUENCE</scope>
    <source>
        <strain evidence="1">Pm1</strain>
    </source>
</reference>
<evidence type="ECO:0000313" key="1">
    <source>
        <dbReference type="EMBL" id="CAK7934823.1"/>
    </source>
</evidence>
<comment type="caution">
    <text evidence="1">The sequence shown here is derived from an EMBL/GenBank/DDBJ whole genome shotgun (WGS) entry which is preliminary data.</text>
</comment>
<organism evidence="1 2">
    <name type="scientific">Peronospora matthiolae</name>
    <dbReference type="NCBI Taxonomy" id="2874970"/>
    <lineage>
        <taxon>Eukaryota</taxon>
        <taxon>Sar</taxon>
        <taxon>Stramenopiles</taxon>
        <taxon>Oomycota</taxon>
        <taxon>Peronosporomycetes</taxon>
        <taxon>Peronosporales</taxon>
        <taxon>Peronosporaceae</taxon>
        <taxon>Peronospora</taxon>
    </lineage>
</organism>